<dbReference type="EC" id="1.11.1.24" evidence="3"/>
<evidence type="ECO:0000256" key="10">
    <source>
        <dbReference type="ARBA" id="ARBA00038489"/>
    </source>
</evidence>
<protein>
    <recommendedName>
        <fullName evidence="3">thioredoxin-dependent peroxiredoxin</fullName>
        <ecNumber evidence="3">1.11.1.24</ecNumber>
    </recommendedName>
    <alternativeName>
        <fullName evidence="9">Thioredoxin peroxidase</fullName>
    </alternativeName>
</protein>
<evidence type="ECO:0000256" key="9">
    <source>
        <dbReference type="ARBA" id="ARBA00032824"/>
    </source>
</evidence>
<proteinExistence type="inferred from homology"/>
<accession>A0A2H0UDE3</accession>
<keyword evidence="6" id="KW-0560">Oxidoreductase</keyword>
<dbReference type="GO" id="GO:0005737">
    <property type="term" value="C:cytoplasm"/>
    <property type="evidence" value="ECO:0007669"/>
    <property type="project" value="TreeGrafter"/>
</dbReference>
<dbReference type="GO" id="GO:0008379">
    <property type="term" value="F:thioredoxin peroxidase activity"/>
    <property type="evidence" value="ECO:0007669"/>
    <property type="project" value="TreeGrafter"/>
</dbReference>
<dbReference type="InterPro" id="IPR000866">
    <property type="entry name" value="AhpC/TSA"/>
</dbReference>
<evidence type="ECO:0000256" key="11">
    <source>
        <dbReference type="ARBA" id="ARBA00049091"/>
    </source>
</evidence>
<organism evidence="14 15">
    <name type="scientific">Candidatus Kaiserbacteria bacterium CG10_big_fil_rev_8_21_14_0_10_47_16</name>
    <dbReference type="NCBI Taxonomy" id="1974608"/>
    <lineage>
        <taxon>Bacteria</taxon>
        <taxon>Candidatus Kaiseribacteriota</taxon>
    </lineage>
</organism>
<dbReference type="InterPro" id="IPR024706">
    <property type="entry name" value="Peroxiredoxin_AhpC-typ"/>
</dbReference>
<evidence type="ECO:0000256" key="4">
    <source>
        <dbReference type="ARBA" id="ARBA00022559"/>
    </source>
</evidence>
<dbReference type="CDD" id="cd03017">
    <property type="entry name" value="PRX_BCP"/>
    <property type="match status" value="1"/>
</dbReference>
<reference evidence="15" key="1">
    <citation type="submission" date="2017-09" db="EMBL/GenBank/DDBJ databases">
        <title>Depth-based differentiation of microbial function through sediment-hosted aquifers and enrichment of novel symbionts in the deep terrestrial subsurface.</title>
        <authorList>
            <person name="Probst A.J."/>
            <person name="Ladd B."/>
            <person name="Jarett J.K."/>
            <person name="Geller-Mcgrath D.E."/>
            <person name="Sieber C.M.K."/>
            <person name="Emerson J.B."/>
            <person name="Anantharaman K."/>
            <person name="Thomas B.C."/>
            <person name="Malmstrom R."/>
            <person name="Stieglmeier M."/>
            <person name="Klingl A."/>
            <person name="Woyke T."/>
            <person name="Ryan C.M."/>
            <person name="Banfield J.F."/>
        </authorList>
    </citation>
    <scope>NUCLEOTIDE SEQUENCE [LARGE SCALE GENOMIC DNA]</scope>
</reference>
<evidence type="ECO:0000313" key="15">
    <source>
        <dbReference type="Proteomes" id="UP000229344"/>
    </source>
</evidence>
<gene>
    <name evidence="14" type="ORF">COU16_02605</name>
</gene>
<dbReference type="PIRSF" id="PIRSF000239">
    <property type="entry name" value="AHPC"/>
    <property type="match status" value="1"/>
</dbReference>
<comment type="function">
    <text evidence="1">Thiol-specific peroxidase that catalyzes the reduction of hydrogen peroxide and organic hydroperoxides to water and alcohols, respectively. Plays a role in cell protection against oxidative stress by detoxifying peroxides and as sensor of hydrogen peroxide-mediated signaling events.</text>
</comment>
<evidence type="ECO:0000256" key="12">
    <source>
        <dbReference type="PIRSR" id="PIRSR000239-1"/>
    </source>
</evidence>
<evidence type="ECO:0000256" key="5">
    <source>
        <dbReference type="ARBA" id="ARBA00022862"/>
    </source>
</evidence>
<evidence type="ECO:0000313" key="14">
    <source>
        <dbReference type="EMBL" id="PIR84448.1"/>
    </source>
</evidence>
<evidence type="ECO:0000256" key="2">
    <source>
        <dbReference type="ARBA" id="ARBA00011245"/>
    </source>
</evidence>
<dbReference type="GO" id="GO:0045454">
    <property type="term" value="P:cell redox homeostasis"/>
    <property type="evidence" value="ECO:0007669"/>
    <property type="project" value="TreeGrafter"/>
</dbReference>
<evidence type="ECO:0000256" key="7">
    <source>
        <dbReference type="ARBA" id="ARBA00023157"/>
    </source>
</evidence>
<dbReference type="PANTHER" id="PTHR42801:SF4">
    <property type="entry name" value="AHPC_TSA FAMILY PROTEIN"/>
    <property type="match status" value="1"/>
</dbReference>
<keyword evidence="4 14" id="KW-0575">Peroxidase</keyword>
<comment type="subunit">
    <text evidence="2">Monomer.</text>
</comment>
<dbReference type="Pfam" id="PF00578">
    <property type="entry name" value="AhpC-TSA"/>
    <property type="match status" value="1"/>
</dbReference>
<keyword evidence="7" id="KW-1015">Disulfide bond</keyword>
<dbReference type="FunFam" id="3.40.30.10:FF:000326">
    <property type="entry name" value="Bacterioferritin comigratory protein"/>
    <property type="match status" value="1"/>
</dbReference>
<dbReference type="PROSITE" id="PS51352">
    <property type="entry name" value="THIOREDOXIN_2"/>
    <property type="match status" value="1"/>
</dbReference>
<sequence>MIQIGKKAPAFKLKDQNGTVHSLKDYAGKKVLLYFYPKDDTSGCTTEACNFRDGYKDFKKNGLVIFGVSADSVASHKRFAEKFTLPFPLLADEDKKVVQAYGVWQKKKMYGREYEGIVRRSFLIDEAGKIAKIYEKVKPAVHAGEVLSDVS</sequence>
<comment type="catalytic activity">
    <reaction evidence="11">
        <text>a hydroperoxide + [thioredoxin]-dithiol = an alcohol + [thioredoxin]-disulfide + H2O</text>
        <dbReference type="Rhea" id="RHEA:62620"/>
        <dbReference type="Rhea" id="RHEA-COMP:10698"/>
        <dbReference type="Rhea" id="RHEA-COMP:10700"/>
        <dbReference type="ChEBI" id="CHEBI:15377"/>
        <dbReference type="ChEBI" id="CHEBI:29950"/>
        <dbReference type="ChEBI" id="CHEBI:30879"/>
        <dbReference type="ChEBI" id="CHEBI:35924"/>
        <dbReference type="ChEBI" id="CHEBI:50058"/>
        <dbReference type="EC" id="1.11.1.24"/>
    </reaction>
</comment>
<dbReference type="Proteomes" id="UP000229344">
    <property type="component" value="Unassembled WGS sequence"/>
</dbReference>
<dbReference type="EMBL" id="PFBI01000006">
    <property type="protein sequence ID" value="PIR84448.1"/>
    <property type="molecule type" value="Genomic_DNA"/>
</dbReference>
<dbReference type="GO" id="GO:0034599">
    <property type="term" value="P:cellular response to oxidative stress"/>
    <property type="evidence" value="ECO:0007669"/>
    <property type="project" value="TreeGrafter"/>
</dbReference>
<dbReference type="NCBIfam" id="NF006960">
    <property type="entry name" value="PRK09437.1"/>
    <property type="match status" value="1"/>
</dbReference>
<evidence type="ECO:0000256" key="1">
    <source>
        <dbReference type="ARBA" id="ARBA00003330"/>
    </source>
</evidence>
<evidence type="ECO:0000256" key="8">
    <source>
        <dbReference type="ARBA" id="ARBA00023284"/>
    </source>
</evidence>
<evidence type="ECO:0000256" key="3">
    <source>
        <dbReference type="ARBA" id="ARBA00013017"/>
    </source>
</evidence>
<dbReference type="InterPro" id="IPR050924">
    <property type="entry name" value="Peroxiredoxin_BCP/PrxQ"/>
</dbReference>
<feature type="active site" description="Cysteine sulfenic acid (-SOH) intermediate; for peroxidase activity" evidence="12">
    <location>
        <position position="44"/>
    </location>
</feature>
<dbReference type="PANTHER" id="PTHR42801">
    <property type="entry name" value="THIOREDOXIN-DEPENDENT PEROXIDE REDUCTASE"/>
    <property type="match status" value="1"/>
</dbReference>
<evidence type="ECO:0000259" key="13">
    <source>
        <dbReference type="PROSITE" id="PS51352"/>
    </source>
</evidence>
<keyword evidence="5" id="KW-0049">Antioxidant</keyword>
<dbReference type="Gene3D" id="3.40.30.10">
    <property type="entry name" value="Glutaredoxin"/>
    <property type="match status" value="1"/>
</dbReference>
<keyword evidence="8" id="KW-0676">Redox-active center</keyword>
<evidence type="ECO:0000256" key="6">
    <source>
        <dbReference type="ARBA" id="ARBA00023002"/>
    </source>
</evidence>
<name>A0A2H0UDE3_9BACT</name>
<dbReference type="InterPro" id="IPR036249">
    <property type="entry name" value="Thioredoxin-like_sf"/>
</dbReference>
<comment type="caution">
    <text evidence="14">The sequence shown here is derived from an EMBL/GenBank/DDBJ whole genome shotgun (WGS) entry which is preliminary data.</text>
</comment>
<dbReference type="AlphaFoldDB" id="A0A2H0UDE3"/>
<dbReference type="InterPro" id="IPR013766">
    <property type="entry name" value="Thioredoxin_domain"/>
</dbReference>
<comment type="similarity">
    <text evidence="10">Belongs to the peroxiredoxin family. BCP/PrxQ subfamily.</text>
</comment>
<dbReference type="SUPFAM" id="SSF52833">
    <property type="entry name" value="Thioredoxin-like"/>
    <property type="match status" value="1"/>
</dbReference>
<feature type="domain" description="Thioredoxin" evidence="13">
    <location>
        <begin position="2"/>
        <end position="151"/>
    </location>
</feature>